<sequence>MQNATIDEVFVGNEWRFRNCRDSTIRGLAERIKEYRIHLVTDVEDGLTEYQSLFSSGETWNLVRTQGEFKEWSKAVWFNQGVPRFKPEESRDHLYFVCPYTFTLWLEVTGTLLSNGASPDWNTTLQYLTARSHDYLYSILVRLVFQVSVYYIWIEKNELRHNHRTRAVGDILLDATVSVQSFSNRYCNGTLSMD</sequence>
<dbReference type="EMBL" id="QGKX02000088">
    <property type="protein sequence ID" value="KAF3584120.1"/>
    <property type="molecule type" value="Genomic_DNA"/>
</dbReference>
<name>A0A8S9RTM6_BRACR</name>
<accession>A0A8S9RTM6</accession>
<protein>
    <submittedName>
        <fullName evidence="1">Uncharacterized protein</fullName>
    </submittedName>
</protein>
<organism evidence="1 2">
    <name type="scientific">Brassica cretica</name>
    <name type="common">Mustard</name>
    <dbReference type="NCBI Taxonomy" id="69181"/>
    <lineage>
        <taxon>Eukaryota</taxon>
        <taxon>Viridiplantae</taxon>
        <taxon>Streptophyta</taxon>
        <taxon>Embryophyta</taxon>
        <taxon>Tracheophyta</taxon>
        <taxon>Spermatophyta</taxon>
        <taxon>Magnoliopsida</taxon>
        <taxon>eudicotyledons</taxon>
        <taxon>Gunneridae</taxon>
        <taxon>Pentapetalae</taxon>
        <taxon>rosids</taxon>
        <taxon>malvids</taxon>
        <taxon>Brassicales</taxon>
        <taxon>Brassicaceae</taxon>
        <taxon>Brassiceae</taxon>
        <taxon>Brassica</taxon>
    </lineage>
</organism>
<evidence type="ECO:0000313" key="2">
    <source>
        <dbReference type="Proteomes" id="UP000712600"/>
    </source>
</evidence>
<comment type="caution">
    <text evidence="1">The sequence shown here is derived from an EMBL/GenBank/DDBJ whole genome shotgun (WGS) entry which is preliminary data.</text>
</comment>
<proteinExistence type="predicted"/>
<reference evidence="1" key="1">
    <citation type="submission" date="2019-12" db="EMBL/GenBank/DDBJ databases">
        <title>Genome sequencing and annotation of Brassica cretica.</title>
        <authorList>
            <person name="Studholme D.J."/>
            <person name="Sarris P."/>
        </authorList>
    </citation>
    <scope>NUCLEOTIDE SEQUENCE</scope>
    <source>
        <strain evidence="1">PFS-109/04</strain>
        <tissue evidence="1">Leaf</tissue>
    </source>
</reference>
<dbReference type="Proteomes" id="UP000712600">
    <property type="component" value="Unassembled WGS sequence"/>
</dbReference>
<dbReference type="AlphaFoldDB" id="A0A8S9RTM6"/>
<evidence type="ECO:0000313" key="1">
    <source>
        <dbReference type="EMBL" id="KAF3584120.1"/>
    </source>
</evidence>
<gene>
    <name evidence="1" type="ORF">F2Q69_00031235</name>
</gene>